<sequence length="180" mass="21395">MPKLKYQRERRGSIIERQLEDDVVTLYQPIEELGVGKYGSVRAFASATNSVKFAVKRPLHPNKDTIHKLKVEKTFFEKAYPDTEVLFEEVDTLDCRLVMPLFPGKDFHNTQDLRIDNKIQLCTYKKLVFSVRFFHNLHEVLSRKRRYLGRYFAHPMMQNRRAKRDDYKPSAVRVTQRYVP</sequence>
<evidence type="ECO:0000313" key="3">
    <source>
        <dbReference type="Proteomes" id="UP000029558"/>
    </source>
</evidence>
<dbReference type="AlphaFoldDB" id="A0AAC8VG56"/>
<dbReference type="GO" id="GO:0005524">
    <property type="term" value="F:ATP binding"/>
    <property type="evidence" value="ECO:0007669"/>
    <property type="project" value="UniProtKB-UniRule"/>
</dbReference>
<dbReference type="GO" id="GO:0016301">
    <property type="term" value="F:kinase activity"/>
    <property type="evidence" value="ECO:0007669"/>
    <property type="project" value="UniProtKB-KW"/>
</dbReference>
<organism evidence="2 3">
    <name type="scientific">Piscirickettsia salmonis</name>
    <dbReference type="NCBI Taxonomy" id="1238"/>
    <lineage>
        <taxon>Bacteria</taxon>
        <taxon>Pseudomonadati</taxon>
        <taxon>Pseudomonadota</taxon>
        <taxon>Gammaproteobacteria</taxon>
        <taxon>Thiotrichales</taxon>
        <taxon>Piscirickettsiaceae</taxon>
        <taxon>Piscirickettsia</taxon>
    </lineage>
</organism>
<proteinExistence type="predicted"/>
<protein>
    <submittedName>
        <fullName evidence="2">Lipopolysaccharide kinase family protein</fullName>
    </submittedName>
</protein>
<name>A0AAC8VG56_PISSA</name>
<keyword evidence="1" id="KW-0547">Nucleotide-binding</keyword>
<dbReference type="Proteomes" id="UP000029558">
    <property type="component" value="Chromosome"/>
</dbReference>
<dbReference type="InterPro" id="IPR017441">
    <property type="entry name" value="Protein_kinase_ATP_BS"/>
</dbReference>
<dbReference type="SUPFAM" id="SSF56112">
    <property type="entry name" value="Protein kinase-like (PK-like)"/>
    <property type="match status" value="1"/>
</dbReference>
<dbReference type="EMBL" id="CP012508">
    <property type="protein sequence ID" value="ALB21744.1"/>
    <property type="molecule type" value="Genomic_DNA"/>
</dbReference>
<gene>
    <name evidence="2" type="ORF">KU39_560</name>
</gene>
<keyword evidence="1" id="KW-0067">ATP-binding</keyword>
<reference evidence="2 3" key="1">
    <citation type="journal article" date="2014" name="Genome Announc.">
        <title>Comparative Genome Analysis of Two Isolates of the Fish Pathogen Piscirickettsia salmonis from Different Hosts Reveals Major Differences in Virulence-Associated Secretion Systems.</title>
        <authorList>
            <person name="Bohle H."/>
            <person name="Henriquez P."/>
            <person name="Grothusen H."/>
            <person name="Navas E."/>
            <person name="Sandoval A."/>
            <person name="Bustamante F."/>
            <person name="Bustos P."/>
            <person name="Mancilla M."/>
        </authorList>
    </citation>
    <scope>NUCLEOTIDE SEQUENCE [LARGE SCALE GENOMIC DNA]</scope>
    <source>
        <strain evidence="3">B1-32597</strain>
    </source>
</reference>
<feature type="binding site" evidence="1">
    <location>
        <position position="56"/>
    </location>
    <ligand>
        <name>ATP</name>
        <dbReference type="ChEBI" id="CHEBI:30616"/>
    </ligand>
</feature>
<evidence type="ECO:0000256" key="1">
    <source>
        <dbReference type="PROSITE-ProRule" id="PRU10141"/>
    </source>
</evidence>
<keyword evidence="2" id="KW-0808">Transferase</keyword>
<dbReference type="RefSeq" id="WP_230389150.1">
    <property type="nucleotide sequence ID" value="NZ_CP012508.1"/>
</dbReference>
<dbReference type="PROSITE" id="PS00107">
    <property type="entry name" value="PROTEIN_KINASE_ATP"/>
    <property type="match status" value="1"/>
</dbReference>
<dbReference type="InterPro" id="IPR011009">
    <property type="entry name" value="Kinase-like_dom_sf"/>
</dbReference>
<accession>A0AAC8VG56</accession>
<keyword evidence="2" id="KW-0418">Kinase</keyword>
<evidence type="ECO:0000313" key="2">
    <source>
        <dbReference type="EMBL" id="ALB21744.1"/>
    </source>
</evidence>